<dbReference type="PRINTS" id="PR00039">
    <property type="entry name" value="HTHLYSR"/>
</dbReference>
<name>A0ABT8S965_9BURK</name>
<evidence type="ECO:0000256" key="1">
    <source>
        <dbReference type="ARBA" id="ARBA00009437"/>
    </source>
</evidence>
<dbReference type="Gene3D" id="3.40.190.10">
    <property type="entry name" value="Periplasmic binding protein-like II"/>
    <property type="match status" value="2"/>
</dbReference>
<dbReference type="PROSITE" id="PS50931">
    <property type="entry name" value="HTH_LYSR"/>
    <property type="match status" value="1"/>
</dbReference>
<dbReference type="Gene3D" id="1.10.10.10">
    <property type="entry name" value="Winged helix-like DNA-binding domain superfamily/Winged helix DNA-binding domain"/>
    <property type="match status" value="1"/>
</dbReference>
<evidence type="ECO:0000256" key="2">
    <source>
        <dbReference type="ARBA" id="ARBA00023015"/>
    </source>
</evidence>
<dbReference type="InterPro" id="IPR036388">
    <property type="entry name" value="WH-like_DNA-bd_sf"/>
</dbReference>
<evidence type="ECO:0000256" key="3">
    <source>
        <dbReference type="ARBA" id="ARBA00023125"/>
    </source>
</evidence>
<evidence type="ECO:0000313" key="7">
    <source>
        <dbReference type="Proteomes" id="UP001169027"/>
    </source>
</evidence>
<comment type="similarity">
    <text evidence="1">Belongs to the LysR transcriptional regulatory family.</text>
</comment>
<organism evidence="6 7">
    <name type="scientific">Variovorax ginsengisoli</name>
    <dbReference type="NCBI Taxonomy" id="363844"/>
    <lineage>
        <taxon>Bacteria</taxon>
        <taxon>Pseudomonadati</taxon>
        <taxon>Pseudomonadota</taxon>
        <taxon>Betaproteobacteria</taxon>
        <taxon>Burkholderiales</taxon>
        <taxon>Comamonadaceae</taxon>
        <taxon>Variovorax</taxon>
    </lineage>
</organism>
<comment type="caution">
    <text evidence="6">The sequence shown here is derived from an EMBL/GenBank/DDBJ whole genome shotgun (WGS) entry which is preliminary data.</text>
</comment>
<accession>A0ABT8S965</accession>
<dbReference type="CDD" id="cd08459">
    <property type="entry name" value="PBP2_DntR_NahR_LinR_like"/>
    <property type="match status" value="1"/>
</dbReference>
<dbReference type="SUPFAM" id="SSF53850">
    <property type="entry name" value="Periplasmic binding protein-like II"/>
    <property type="match status" value="1"/>
</dbReference>
<evidence type="ECO:0000313" key="6">
    <source>
        <dbReference type="EMBL" id="MDO1535454.1"/>
    </source>
</evidence>
<dbReference type="EMBL" id="JAUKVY010000020">
    <property type="protein sequence ID" value="MDO1535454.1"/>
    <property type="molecule type" value="Genomic_DNA"/>
</dbReference>
<dbReference type="PANTHER" id="PTHR30118">
    <property type="entry name" value="HTH-TYPE TRANSCRIPTIONAL REGULATOR LEUO-RELATED"/>
    <property type="match status" value="1"/>
</dbReference>
<keyword evidence="4" id="KW-0804">Transcription</keyword>
<evidence type="ECO:0000256" key="4">
    <source>
        <dbReference type="ARBA" id="ARBA00023163"/>
    </source>
</evidence>
<dbReference type="InterPro" id="IPR036390">
    <property type="entry name" value="WH_DNA-bd_sf"/>
</dbReference>
<dbReference type="Proteomes" id="UP001169027">
    <property type="component" value="Unassembled WGS sequence"/>
</dbReference>
<dbReference type="SUPFAM" id="SSF46785">
    <property type="entry name" value="Winged helix' DNA-binding domain"/>
    <property type="match status" value="1"/>
</dbReference>
<dbReference type="Pfam" id="PF03466">
    <property type="entry name" value="LysR_substrate"/>
    <property type="match status" value="1"/>
</dbReference>
<reference evidence="6" key="1">
    <citation type="submission" date="2023-06" db="EMBL/GenBank/DDBJ databases">
        <authorList>
            <person name="Jiang Y."/>
            <person name="Liu Q."/>
        </authorList>
    </citation>
    <scope>NUCLEOTIDE SEQUENCE</scope>
    <source>
        <strain evidence="6">CGMCC 1.12090</strain>
    </source>
</reference>
<proteinExistence type="inferred from homology"/>
<dbReference type="InterPro" id="IPR005119">
    <property type="entry name" value="LysR_subst-bd"/>
</dbReference>
<dbReference type="InterPro" id="IPR050389">
    <property type="entry name" value="LysR-type_TF"/>
</dbReference>
<sequence>MAALDLEWIAVFDEVYKASSVTKAAERLGLTQGAASTALNRLRGFYGDPLFTRTSRGMLATPRADELQPVLRQIRESLEGTLTGTNGFDPSTSRRAFRICMTDLGETSLLPALLNTLQSSAPGVRIDAERIGSESRRRLEEGLVDLAVGYMPQLDAGFYQQSLVEQDFRCIAAASHPRLRRRLTDQMYSAERHIEVLTEGTGHTGVIQNAIRAEGIVRQVALQVPSFLAVAQIVSETDLLAMVPTHYALVTQRRESIKVYRLPFPSPRYVIKQHWHSRFHRDPANIWLRQTVAKLMPSTVRRESLTDRQTGK</sequence>
<keyword evidence="7" id="KW-1185">Reference proteome</keyword>
<protein>
    <submittedName>
        <fullName evidence="6">LysR family transcriptional regulator</fullName>
    </submittedName>
</protein>
<dbReference type="PANTHER" id="PTHR30118:SF15">
    <property type="entry name" value="TRANSCRIPTIONAL REGULATORY PROTEIN"/>
    <property type="match status" value="1"/>
</dbReference>
<evidence type="ECO:0000259" key="5">
    <source>
        <dbReference type="PROSITE" id="PS50931"/>
    </source>
</evidence>
<dbReference type="InterPro" id="IPR000847">
    <property type="entry name" value="LysR_HTH_N"/>
</dbReference>
<feature type="domain" description="HTH lysR-type" evidence="5">
    <location>
        <begin position="4"/>
        <end position="61"/>
    </location>
</feature>
<dbReference type="Pfam" id="PF00126">
    <property type="entry name" value="HTH_1"/>
    <property type="match status" value="1"/>
</dbReference>
<keyword evidence="2" id="KW-0805">Transcription regulation</keyword>
<gene>
    <name evidence="6" type="ORF">Q2T77_24520</name>
</gene>
<dbReference type="RefSeq" id="WP_286519399.1">
    <property type="nucleotide sequence ID" value="NZ_JAUJZH010000020.1"/>
</dbReference>
<keyword evidence="3" id="KW-0238">DNA-binding</keyword>